<evidence type="ECO:0000313" key="2">
    <source>
        <dbReference type="EMBL" id="KEJ82379.1"/>
    </source>
</evidence>
<name>A0A073HY76_9SPIT</name>
<dbReference type="EMBL" id="ARYC01025406">
    <property type="protein sequence ID" value="KEJ82379.1"/>
    <property type="molecule type" value="Genomic_DNA"/>
</dbReference>
<gene>
    <name evidence="2" type="ORF">OXYTRIMIC_275</name>
</gene>
<dbReference type="AlphaFoldDB" id="A0A073HY76"/>
<dbReference type="Proteomes" id="UP000053232">
    <property type="component" value="Unassembled WGS sequence"/>
</dbReference>
<sequence length="312" mass="35627">MQSTKKVESSDHGEASLIGKRKREDPQPQEEQKDVSGAGVQNNNIINHGNMINVNVAGGNGQIIINLCNCFSQINSGTHQRGEIFNFDAIFKAINEKDFQKILVNLDEEVQKQFQQVAKMLEFLQKSTGVARQSFQDKLCMEWLYLILENVVNHIFFGNKKQILLEKFVRINSLSNNNLPLFQFNGSAQMHDSIDFYPETFNKLTQEDAKIQLLKQLIVDFQNAFSSIFCCTGDFTEKITQALSILQEYKPATKHVKAIHYSRLSKCYLFKFEDYLGETSVQKFQESISAVVHTIDKLMGASTEKKVQAKYE</sequence>
<reference evidence="3" key="1">
    <citation type="journal article" date="2014" name="Cell">
        <title>The Architecture of a Scrambled Genome Reveals Massive Levels of Genomic Rearrangement during Development.</title>
        <authorList>
            <person name="Chen X."/>
            <person name="Bracht J.R."/>
            <person name="Goldman A.D."/>
            <person name="Dolzhenko E."/>
            <person name="Clay D.M."/>
            <person name="Swart E.C."/>
            <person name="Perlman D.H."/>
            <person name="Doak T.G."/>
            <person name="Stuart A."/>
            <person name="Amemiya C.T."/>
            <person name="Sebra R.P."/>
            <person name="Landweber L.F."/>
        </authorList>
    </citation>
    <scope>NUCLEOTIDE SEQUENCE [LARGE SCALE GENOMIC DNA]</scope>
    <source>
        <strain evidence="3">JRB310</strain>
    </source>
</reference>
<evidence type="ECO:0000313" key="3">
    <source>
        <dbReference type="Proteomes" id="UP000053232"/>
    </source>
</evidence>
<organism evidence="2 3">
    <name type="scientific">Oxytricha trifallax</name>
    <dbReference type="NCBI Taxonomy" id="1172189"/>
    <lineage>
        <taxon>Eukaryota</taxon>
        <taxon>Sar</taxon>
        <taxon>Alveolata</taxon>
        <taxon>Ciliophora</taxon>
        <taxon>Intramacronucleata</taxon>
        <taxon>Spirotrichea</taxon>
        <taxon>Stichotrichia</taxon>
        <taxon>Sporadotrichida</taxon>
        <taxon>Oxytrichidae</taxon>
        <taxon>Oxytrichinae</taxon>
        <taxon>Oxytricha</taxon>
    </lineage>
</organism>
<feature type="compositionally biased region" description="Basic and acidic residues" evidence="1">
    <location>
        <begin position="1"/>
        <end position="14"/>
    </location>
</feature>
<feature type="region of interest" description="Disordered" evidence="1">
    <location>
        <begin position="1"/>
        <end position="41"/>
    </location>
</feature>
<comment type="caution">
    <text evidence="2">The sequence shown here is derived from an EMBL/GenBank/DDBJ whole genome shotgun (WGS) entry which is preliminary data.</text>
</comment>
<protein>
    <submittedName>
        <fullName evidence="2">Uncharacterized protein</fullName>
    </submittedName>
</protein>
<proteinExistence type="predicted"/>
<feature type="compositionally biased region" description="Basic and acidic residues" evidence="1">
    <location>
        <begin position="22"/>
        <end position="34"/>
    </location>
</feature>
<evidence type="ECO:0000256" key="1">
    <source>
        <dbReference type="SAM" id="MobiDB-lite"/>
    </source>
</evidence>
<accession>A0A073HY76</accession>
<keyword evidence="3" id="KW-1185">Reference proteome</keyword>